<evidence type="ECO:0000313" key="2">
    <source>
        <dbReference type="EMBL" id="GAD76597.1"/>
    </source>
</evidence>
<feature type="region of interest" description="Disordered" evidence="1">
    <location>
        <begin position="570"/>
        <end position="624"/>
    </location>
</feature>
<sequence>MDTTQKLFNLVPNHWQDVLVQAHKFEGYIDKAETFVDEQKIALEAHVSELFNFLDIDWEKLSTWLLQNPILTKFSAVNIDIPAFIALPDGFDGNDTAQMQALVKEKLELLKQAFAPVEFEQMNLDELFPQLETIIQTLVDLPEDLDFDDPLAVNEYKNSVIDSLRPQIYALVSSLFDLDLKDSMLNSTLTRTQTLTDDFAQKLTQSPQSPPMQSTQEGQDVDFTDELPLQEEPQEGVIDPDLGTLFEQNPVQGIIAFVDKLKTLLPAIANQFQGQSIAGFEVATLITIAEELLTLIADNLAELVNKIVETDWQNLNLDGFVAEVQSIKAFVIEKITQSPLGGLYLAINWPSSSLGYVESTPEQAYEMLKEVIAVPQELESWGELQSLTLPQLSEIARTKLTSAFELLRHLSPFGLSPAGLIDKVSEPMDALLSVANDHDFDDLSANVRLVIGKLTYLIERFFPNLTGSLELPDEHDFNDLKANGRLLLEKIMDMADKLIPEQDRSLDAGLKPLGELPLSSLLYFVVEQLKKGQLIYDFIQQQDIKIELVDQTQPAATGQKVVVEAQIGQEEKETTQTTNPTQPNQTQAANQQNTADTEAEKPDTDNNNAQDPNFDNATDTQADPLSQTNSALLTNQQWLMAILGNKQTGLISQIENQAEQDFILNLLSGTLVDQAVNTFLAWPEVASLKNNALSGFDELLKQLSLHPDQTDTAPLTLGSLVTFSVEAVEAVYKALLSLLEKSIITAIELLHRTLSLCFSLLRSAQVPEGMLPQFFEQRFVPVIEYTTDSDADDGSALIQYTDSTPNILCLMLALPVSTISKLLTLPLEELQEWMGEVT</sequence>
<feature type="compositionally biased region" description="Polar residues" evidence="1">
    <location>
        <begin position="605"/>
        <end position="624"/>
    </location>
</feature>
<accession>U3ATM9</accession>
<organism evidence="2 3">
    <name type="scientific">Vibrio azureus NBRC 104587</name>
    <dbReference type="NCBI Taxonomy" id="1219077"/>
    <lineage>
        <taxon>Bacteria</taxon>
        <taxon>Pseudomonadati</taxon>
        <taxon>Pseudomonadota</taxon>
        <taxon>Gammaproteobacteria</taxon>
        <taxon>Vibrionales</taxon>
        <taxon>Vibrionaceae</taxon>
        <taxon>Vibrio</taxon>
    </lineage>
</organism>
<dbReference type="Proteomes" id="UP000016567">
    <property type="component" value="Unassembled WGS sequence"/>
</dbReference>
<dbReference type="EMBL" id="BATL01000048">
    <property type="protein sequence ID" value="GAD76597.1"/>
    <property type="molecule type" value="Genomic_DNA"/>
</dbReference>
<reference evidence="2 3" key="1">
    <citation type="submission" date="2013-09" db="EMBL/GenBank/DDBJ databases">
        <title>Whole genome shotgun sequence of Vibrio azureus NBRC 104587.</title>
        <authorList>
            <person name="Isaki S."/>
            <person name="Hosoyama A."/>
            <person name="Numata M."/>
            <person name="Hashimoto M."/>
            <person name="Hosoyama Y."/>
            <person name="Tsuchikane K."/>
            <person name="Noguchi M."/>
            <person name="Hirakata S."/>
            <person name="Ichikawa N."/>
            <person name="Ohji S."/>
            <person name="Yamazoe A."/>
            <person name="Fujita N."/>
        </authorList>
    </citation>
    <scope>NUCLEOTIDE SEQUENCE [LARGE SCALE GENOMIC DNA]</scope>
    <source>
        <strain evidence="2 3">NBRC 104587</strain>
    </source>
</reference>
<proteinExistence type="predicted"/>
<feature type="compositionally biased region" description="Low complexity" evidence="1">
    <location>
        <begin position="575"/>
        <end position="596"/>
    </location>
</feature>
<dbReference type="STRING" id="1219077.VAZ01S_048_00030"/>
<comment type="caution">
    <text evidence="2">The sequence shown here is derived from an EMBL/GenBank/DDBJ whole genome shotgun (WGS) entry which is preliminary data.</text>
</comment>
<keyword evidence="3" id="KW-1185">Reference proteome</keyword>
<gene>
    <name evidence="2" type="ORF">VAZ01S_048_00030</name>
</gene>
<name>U3ATM9_9VIBR</name>
<protein>
    <submittedName>
        <fullName evidence="2">Uncharacterized protein</fullName>
    </submittedName>
</protein>
<evidence type="ECO:0000313" key="3">
    <source>
        <dbReference type="Proteomes" id="UP000016567"/>
    </source>
</evidence>
<dbReference type="RefSeq" id="WP_021710344.1">
    <property type="nucleotide sequence ID" value="NZ_BAOB01000163.1"/>
</dbReference>
<evidence type="ECO:0000256" key="1">
    <source>
        <dbReference type="SAM" id="MobiDB-lite"/>
    </source>
</evidence>
<dbReference type="AlphaFoldDB" id="U3ATM9"/>